<name>A0ABW0EG25_9BACT</name>
<dbReference type="Proteomes" id="UP001596161">
    <property type="component" value="Unassembled WGS sequence"/>
</dbReference>
<dbReference type="EMBL" id="JBHSKT010000011">
    <property type="protein sequence ID" value="MFC5272025.1"/>
    <property type="molecule type" value="Genomic_DNA"/>
</dbReference>
<feature type="chain" id="PRO_5045574312" description="Outer membrane protein beta-barrel domain-containing protein" evidence="1">
    <location>
        <begin position="25"/>
        <end position="220"/>
    </location>
</feature>
<gene>
    <name evidence="2" type="ORF">ACFPIB_15515</name>
</gene>
<protein>
    <recommendedName>
        <fullName evidence="4">Outer membrane protein beta-barrel domain-containing protein</fullName>
    </recommendedName>
</protein>
<feature type="signal peptide" evidence="1">
    <location>
        <begin position="1"/>
        <end position="24"/>
    </location>
</feature>
<dbReference type="SUPFAM" id="SSF56925">
    <property type="entry name" value="OMPA-like"/>
    <property type="match status" value="1"/>
</dbReference>
<keyword evidence="1" id="KW-0732">Signal</keyword>
<organism evidence="2 3">
    <name type="scientific">Adhaeribacter terreus</name>
    <dbReference type="NCBI Taxonomy" id="529703"/>
    <lineage>
        <taxon>Bacteria</taxon>
        <taxon>Pseudomonadati</taxon>
        <taxon>Bacteroidota</taxon>
        <taxon>Cytophagia</taxon>
        <taxon>Cytophagales</taxon>
        <taxon>Hymenobacteraceae</taxon>
        <taxon>Adhaeribacter</taxon>
    </lineage>
</organism>
<evidence type="ECO:0000256" key="1">
    <source>
        <dbReference type="SAM" id="SignalP"/>
    </source>
</evidence>
<accession>A0ABW0EG25</accession>
<dbReference type="InterPro" id="IPR011250">
    <property type="entry name" value="OMP/PagP_B-barrel"/>
</dbReference>
<proteinExistence type="predicted"/>
<reference evidence="3" key="1">
    <citation type="journal article" date="2019" name="Int. J. Syst. Evol. Microbiol.">
        <title>The Global Catalogue of Microorganisms (GCM) 10K type strain sequencing project: providing services to taxonomists for standard genome sequencing and annotation.</title>
        <authorList>
            <consortium name="The Broad Institute Genomics Platform"/>
            <consortium name="The Broad Institute Genome Sequencing Center for Infectious Disease"/>
            <person name="Wu L."/>
            <person name="Ma J."/>
        </authorList>
    </citation>
    <scope>NUCLEOTIDE SEQUENCE [LARGE SCALE GENOMIC DNA]</scope>
    <source>
        <strain evidence="3">KACC 12602</strain>
    </source>
</reference>
<dbReference type="RefSeq" id="WP_378018385.1">
    <property type="nucleotide sequence ID" value="NZ_JBHSKT010000011.1"/>
</dbReference>
<evidence type="ECO:0008006" key="4">
    <source>
        <dbReference type="Google" id="ProtNLM"/>
    </source>
</evidence>
<evidence type="ECO:0000313" key="3">
    <source>
        <dbReference type="Proteomes" id="UP001596161"/>
    </source>
</evidence>
<sequence>MKLKNIFMPVSLLFACSIAPAALAQTSSGEPIAPGKHSLSIRVGTLSSNRMINSLNDFNTKAFTPFFSGMFTGRSVKAEITDRRNPPAVSLAYFYNVSNRFALGANATLESTSAKFKVDDAYVGSFKRHYITAAAEATYAYDLGKKTEFYALLGLGYSYSKPYEKVPPEWEGRFLTRRIHPNIQFTPLALRTTTNEKLRFAFEVGFGYKGLLNAGLDYRF</sequence>
<evidence type="ECO:0000313" key="2">
    <source>
        <dbReference type="EMBL" id="MFC5272025.1"/>
    </source>
</evidence>
<keyword evidence="3" id="KW-1185">Reference proteome</keyword>
<dbReference type="PROSITE" id="PS51257">
    <property type="entry name" value="PROKAR_LIPOPROTEIN"/>
    <property type="match status" value="1"/>
</dbReference>
<comment type="caution">
    <text evidence="2">The sequence shown here is derived from an EMBL/GenBank/DDBJ whole genome shotgun (WGS) entry which is preliminary data.</text>
</comment>